<dbReference type="Proteomes" id="UP001497535">
    <property type="component" value="Unassembled WGS sequence"/>
</dbReference>
<organism evidence="1 2">
    <name type="scientific">Meloidogyne enterolobii</name>
    <name type="common">Root-knot nematode worm</name>
    <name type="synonym">Meloidogyne mayaguensis</name>
    <dbReference type="NCBI Taxonomy" id="390850"/>
    <lineage>
        <taxon>Eukaryota</taxon>
        <taxon>Metazoa</taxon>
        <taxon>Ecdysozoa</taxon>
        <taxon>Nematoda</taxon>
        <taxon>Chromadorea</taxon>
        <taxon>Rhabditida</taxon>
        <taxon>Tylenchina</taxon>
        <taxon>Tylenchomorpha</taxon>
        <taxon>Tylenchoidea</taxon>
        <taxon>Meloidogynidae</taxon>
        <taxon>Meloidogyninae</taxon>
        <taxon>Meloidogyne</taxon>
    </lineage>
</organism>
<evidence type="ECO:0000313" key="1">
    <source>
        <dbReference type="EMBL" id="CAK5082207.1"/>
    </source>
</evidence>
<reference evidence="1" key="1">
    <citation type="submission" date="2023-11" db="EMBL/GenBank/DDBJ databases">
        <authorList>
            <person name="Poullet M."/>
        </authorList>
    </citation>
    <scope>NUCLEOTIDE SEQUENCE</scope>
    <source>
        <strain evidence="1">E1834</strain>
    </source>
</reference>
<comment type="caution">
    <text evidence="1">The sequence shown here is derived from an EMBL/GenBank/DDBJ whole genome shotgun (WGS) entry which is preliminary data.</text>
</comment>
<evidence type="ECO:0000313" key="2">
    <source>
        <dbReference type="Proteomes" id="UP001497535"/>
    </source>
</evidence>
<gene>
    <name evidence="1" type="ORF">MENTE1834_LOCUS29468</name>
</gene>
<keyword evidence="2" id="KW-1185">Reference proteome</keyword>
<sequence>MENWGLIILHSDNVRISNSDSSLPINDDFIDSSKEEKIKEQKNVQRQNLIEIDKLAEKYKIEKLITHELIHQWFGNLGEIFFKYYPPHLYLSFLINANTLYFLLKRRIMVRLTSPSFAHFLMALLRQTSNP</sequence>
<dbReference type="EMBL" id="CAVMJV010000046">
    <property type="protein sequence ID" value="CAK5082207.1"/>
    <property type="molecule type" value="Genomic_DNA"/>
</dbReference>
<proteinExistence type="predicted"/>
<protein>
    <submittedName>
        <fullName evidence="1">Uncharacterized protein</fullName>
    </submittedName>
</protein>
<name>A0ACB0ZV16_MELEN</name>
<accession>A0ACB0ZV16</accession>